<accession>A0A1B9GSA0</accession>
<dbReference type="PRINTS" id="PR00420">
    <property type="entry name" value="RNGMNOXGNASE"/>
</dbReference>
<evidence type="ECO:0000256" key="5">
    <source>
        <dbReference type="ARBA" id="ARBA00023033"/>
    </source>
</evidence>
<evidence type="ECO:0000259" key="6">
    <source>
        <dbReference type="Pfam" id="PF01494"/>
    </source>
</evidence>
<feature type="domain" description="FAD-binding" evidence="6">
    <location>
        <begin position="8"/>
        <end position="358"/>
    </location>
</feature>
<dbReference type="AlphaFoldDB" id="A0A1B9GSA0"/>
<dbReference type="EMBL" id="KI669502">
    <property type="protein sequence ID" value="OCF33944.1"/>
    <property type="molecule type" value="Genomic_DNA"/>
</dbReference>
<evidence type="ECO:0000256" key="4">
    <source>
        <dbReference type="ARBA" id="ARBA00023002"/>
    </source>
</evidence>
<evidence type="ECO:0000256" key="2">
    <source>
        <dbReference type="ARBA" id="ARBA00022630"/>
    </source>
</evidence>
<keyword evidence="4" id="KW-0560">Oxidoreductase</keyword>
<dbReference type="InterPro" id="IPR036188">
    <property type="entry name" value="FAD/NAD-bd_sf"/>
</dbReference>
<evidence type="ECO:0000256" key="3">
    <source>
        <dbReference type="ARBA" id="ARBA00022827"/>
    </source>
</evidence>
<evidence type="ECO:0000256" key="1">
    <source>
        <dbReference type="ARBA" id="ARBA00007992"/>
    </source>
</evidence>
<keyword evidence="8" id="KW-1185">Reference proteome</keyword>
<keyword evidence="2" id="KW-0285">Flavoprotein</keyword>
<gene>
    <name evidence="7" type="ORF">I316_04290</name>
</gene>
<dbReference type="STRING" id="1296120.A0A1B9GSA0"/>
<dbReference type="Pfam" id="PF01494">
    <property type="entry name" value="FAD_binding_3"/>
    <property type="match status" value="1"/>
</dbReference>
<dbReference type="PANTHER" id="PTHR13789">
    <property type="entry name" value="MONOOXYGENASE"/>
    <property type="match status" value="1"/>
</dbReference>
<dbReference type="PANTHER" id="PTHR13789:SF309">
    <property type="entry name" value="PUTATIVE (AFU_ORTHOLOGUE AFUA_6G14510)-RELATED"/>
    <property type="match status" value="1"/>
</dbReference>
<dbReference type="GO" id="GO:0071949">
    <property type="term" value="F:FAD binding"/>
    <property type="evidence" value="ECO:0007669"/>
    <property type="project" value="InterPro"/>
</dbReference>
<dbReference type="GO" id="GO:0004497">
    <property type="term" value="F:monooxygenase activity"/>
    <property type="evidence" value="ECO:0007669"/>
    <property type="project" value="UniProtKB-KW"/>
</dbReference>
<reference evidence="7 8" key="1">
    <citation type="submission" date="2013-07" db="EMBL/GenBank/DDBJ databases">
        <title>The Genome Sequence of Cryptococcus heveanensis BCC8398.</title>
        <authorList>
            <consortium name="The Broad Institute Genome Sequencing Platform"/>
            <person name="Cuomo C."/>
            <person name="Litvintseva A."/>
            <person name="Chen Y."/>
            <person name="Heitman J."/>
            <person name="Sun S."/>
            <person name="Springer D."/>
            <person name="Dromer F."/>
            <person name="Young S.K."/>
            <person name="Zeng Q."/>
            <person name="Gargeya S."/>
            <person name="Fitzgerald M."/>
            <person name="Abouelleil A."/>
            <person name="Alvarado L."/>
            <person name="Berlin A.M."/>
            <person name="Chapman S.B."/>
            <person name="Dewar J."/>
            <person name="Goldberg J."/>
            <person name="Griggs A."/>
            <person name="Gujja S."/>
            <person name="Hansen M."/>
            <person name="Howarth C."/>
            <person name="Imamovic A."/>
            <person name="Larimer J."/>
            <person name="McCowan C."/>
            <person name="Murphy C."/>
            <person name="Pearson M."/>
            <person name="Priest M."/>
            <person name="Roberts A."/>
            <person name="Saif S."/>
            <person name="Shea T."/>
            <person name="Sykes S."/>
            <person name="Wortman J."/>
            <person name="Nusbaum C."/>
            <person name="Birren B."/>
        </authorList>
    </citation>
    <scope>NUCLEOTIDE SEQUENCE [LARGE SCALE GENOMIC DNA]</scope>
    <source>
        <strain evidence="7 8">BCC8398</strain>
    </source>
</reference>
<sequence length="417" mass="45766">MATTTPRHVLIVGCGLGGPCLALSLARKGIRSTIFEIRPEPSESGGSISLAPNGLRVLDRYAGVYDRLRDVGFSYHRFGAYVDDGEKLGEIVAGEVSEGEKGYPSVRIMRSGLLRILLEGIRETEGKVEIQWGARISGIKEDEHGVTASLEDGSEVTGDILIGADGIHSKVREHILGAESPKATYEGICLVNGFVPASSVTKPSPDFTFPSFVFTSSGMLMSIPIDRKGETLAWGINMTVKEERSREGWKEFGKSGEAARLAKADYDKIRSEPVRSLLDNANDSQARLWPIYAIPDDIPKWHTPRVCLIGDAAHALPPNAGQGSAMAFEDSAIMVRLLTDGKFTSYDELFAKFESVRRARIAVLKANSKAGGVSKAETGPWMWYLKKWAYRCFFWWKRGQLQMAKLLDYDVDGVDLA</sequence>
<name>A0A1B9GSA0_9TREE</name>
<reference evidence="8" key="2">
    <citation type="submission" date="2013-12" db="EMBL/GenBank/DDBJ databases">
        <title>Evolution of pathogenesis and genome organization in the Tremellales.</title>
        <authorList>
            <person name="Cuomo C."/>
            <person name="Litvintseva A."/>
            <person name="Heitman J."/>
            <person name="Chen Y."/>
            <person name="Sun S."/>
            <person name="Springer D."/>
            <person name="Dromer F."/>
            <person name="Young S."/>
            <person name="Zeng Q."/>
            <person name="Chapman S."/>
            <person name="Gujja S."/>
            <person name="Saif S."/>
            <person name="Birren B."/>
        </authorList>
    </citation>
    <scope>NUCLEOTIDE SEQUENCE [LARGE SCALE GENOMIC DNA]</scope>
    <source>
        <strain evidence="8">BCC8398</strain>
    </source>
</reference>
<dbReference type="OrthoDB" id="47494at2759"/>
<evidence type="ECO:0000313" key="7">
    <source>
        <dbReference type="EMBL" id="OCF33944.1"/>
    </source>
</evidence>
<keyword evidence="5" id="KW-0503">Monooxygenase</keyword>
<comment type="similarity">
    <text evidence="1">Belongs to the paxM FAD-dependent monooxygenase family.</text>
</comment>
<dbReference type="SUPFAM" id="SSF51905">
    <property type="entry name" value="FAD/NAD(P)-binding domain"/>
    <property type="match status" value="1"/>
</dbReference>
<dbReference type="Proteomes" id="UP000092666">
    <property type="component" value="Unassembled WGS sequence"/>
</dbReference>
<dbReference type="InterPro" id="IPR050493">
    <property type="entry name" value="FAD-dep_Monooxygenase_BioMet"/>
</dbReference>
<keyword evidence="3" id="KW-0274">FAD</keyword>
<dbReference type="Gene3D" id="3.50.50.60">
    <property type="entry name" value="FAD/NAD(P)-binding domain"/>
    <property type="match status" value="1"/>
</dbReference>
<evidence type="ECO:0000313" key="8">
    <source>
        <dbReference type="Proteomes" id="UP000092666"/>
    </source>
</evidence>
<dbReference type="InterPro" id="IPR002938">
    <property type="entry name" value="FAD-bd"/>
</dbReference>
<protein>
    <recommendedName>
        <fullName evidence="6">FAD-binding domain-containing protein</fullName>
    </recommendedName>
</protein>
<organism evidence="7 8">
    <name type="scientific">Kwoniella heveanensis BCC8398</name>
    <dbReference type="NCBI Taxonomy" id="1296120"/>
    <lineage>
        <taxon>Eukaryota</taxon>
        <taxon>Fungi</taxon>
        <taxon>Dikarya</taxon>
        <taxon>Basidiomycota</taxon>
        <taxon>Agaricomycotina</taxon>
        <taxon>Tremellomycetes</taxon>
        <taxon>Tremellales</taxon>
        <taxon>Cryptococcaceae</taxon>
        <taxon>Kwoniella</taxon>
    </lineage>
</organism>
<proteinExistence type="inferred from homology"/>